<evidence type="ECO:0000256" key="3">
    <source>
        <dbReference type="ARBA" id="ARBA00022723"/>
    </source>
</evidence>
<dbReference type="Pfam" id="PF00270">
    <property type="entry name" value="DEAD"/>
    <property type="match status" value="1"/>
</dbReference>
<dbReference type="AlphaFoldDB" id="A0A517Z6R9"/>
<dbReference type="SMART" id="SM00487">
    <property type="entry name" value="DEXDc"/>
    <property type="match status" value="1"/>
</dbReference>
<dbReference type="InterPro" id="IPR041236">
    <property type="entry name" value="PriA_C"/>
</dbReference>
<feature type="binding site" evidence="12">
    <location>
        <position position="508"/>
    </location>
    <ligand>
        <name>Zn(2+)</name>
        <dbReference type="ChEBI" id="CHEBI:29105"/>
        <label>1</label>
    </ligand>
</feature>
<dbReference type="GO" id="GO:0006302">
    <property type="term" value="P:double-strand break repair"/>
    <property type="evidence" value="ECO:0007669"/>
    <property type="project" value="InterPro"/>
</dbReference>
<dbReference type="Proteomes" id="UP000320496">
    <property type="component" value="Chromosome"/>
</dbReference>
<dbReference type="GO" id="GO:0006310">
    <property type="term" value="P:DNA recombination"/>
    <property type="evidence" value="ECO:0007669"/>
    <property type="project" value="InterPro"/>
</dbReference>
<dbReference type="Gene3D" id="3.40.1440.60">
    <property type="entry name" value="PriA, 3(prime) DNA-binding domain"/>
    <property type="match status" value="1"/>
</dbReference>
<comment type="catalytic activity">
    <reaction evidence="12">
        <text>Couples ATP hydrolysis with the unwinding of duplex DNA by translocating in the 3'-5' direction.</text>
        <dbReference type="EC" id="5.6.2.4"/>
    </reaction>
</comment>
<evidence type="ECO:0000313" key="15">
    <source>
        <dbReference type="EMBL" id="QDU38183.1"/>
    </source>
</evidence>
<protein>
    <recommendedName>
        <fullName evidence="12">Replication restart protein PriA</fullName>
    </recommendedName>
    <alternativeName>
        <fullName evidence="12">ATP-dependent DNA helicase PriA</fullName>
        <ecNumber evidence="12">5.6.2.4</ecNumber>
    </alternativeName>
    <alternativeName>
        <fullName evidence="12">DNA 3'-5' helicase PriA</fullName>
    </alternativeName>
</protein>
<dbReference type="SUPFAM" id="SSF52540">
    <property type="entry name" value="P-loop containing nucleoside triphosphate hydrolases"/>
    <property type="match status" value="2"/>
</dbReference>
<dbReference type="EC" id="5.6.2.4" evidence="12"/>
<keyword evidence="16" id="KW-1185">Reference proteome</keyword>
<evidence type="ECO:0000259" key="13">
    <source>
        <dbReference type="PROSITE" id="PS51192"/>
    </source>
</evidence>
<reference evidence="15 16" key="1">
    <citation type="submission" date="2019-02" db="EMBL/GenBank/DDBJ databases">
        <title>Deep-cultivation of Planctomycetes and their phenomic and genomic characterization uncovers novel biology.</title>
        <authorList>
            <person name="Wiegand S."/>
            <person name="Jogler M."/>
            <person name="Boedeker C."/>
            <person name="Pinto D."/>
            <person name="Vollmers J."/>
            <person name="Rivas-Marin E."/>
            <person name="Kohn T."/>
            <person name="Peeters S.H."/>
            <person name="Heuer A."/>
            <person name="Rast P."/>
            <person name="Oberbeckmann S."/>
            <person name="Bunk B."/>
            <person name="Jeske O."/>
            <person name="Meyerdierks A."/>
            <person name="Storesund J.E."/>
            <person name="Kallscheuer N."/>
            <person name="Luecker S."/>
            <person name="Lage O.M."/>
            <person name="Pohl T."/>
            <person name="Merkel B.J."/>
            <person name="Hornburger P."/>
            <person name="Mueller R.-W."/>
            <person name="Bruemmer F."/>
            <person name="Labrenz M."/>
            <person name="Spormann A.M."/>
            <person name="Op den Camp H."/>
            <person name="Overmann J."/>
            <person name="Amann R."/>
            <person name="Jetten M.S.M."/>
            <person name="Mascher T."/>
            <person name="Medema M.H."/>
            <person name="Devos D.P."/>
            <person name="Kaster A.-K."/>
            <person name="Ovreas L."/>
            <person name="Rohde M."/>
            <person name="Galperin M.Y."/>
            <person name="Jogler C."/>
        </authorList>
    </citation>
    <scope>NUCLEOTIDE SEQUENCE [LARGE SCALE GENOMIC DNA]</scope>
    <source>
        <strain evidence="15 16">Mal4</strain>
    </source>
</reference>
<keyword evidence="7 12" id="KW-0862">Zinc</keyword>
<dbReference type="GO" id="GO:0006269">
    <property type="term" value="P:DNA replication, synthesis of primer"/>
    <property type="evidence" value="ECO:0007669"/>
    <property type="project" value="UniProtKB-KW"/>
</dbReference>
<dbReference type="NCBIfam" id="TIGR00595">
    <property type="entry name" value="priA"/>
    <property type="match status" value="1"/>
</dbReference>
<dbReference type="GO" id="GO:0005524">
    <property type="term" value="F:ATP binding"/>
    <property type="evidence" value="ECO:0007669"/>
    <property type="project" value="UniProtKB-UniRule"/>
</dbReference>
<dbReference type="CDD" id="cd17929">
    <property type="entry name" value="DEXHc_priA"/>
    <property type="match status" value="1"/>
</dbReference>
<keyword evidence="4 12" id="KW-0547">Nucleotide-binding</keyword>
<dbReference type="InterPro" id="IPR005259">
    <property type="entry name" value="PriA"/>
</dbReference>
<dbReference type="InterPro" id="IPR040498">
    <property type="entry name" value="PriA_CRR"/>
</dbReference>
<feature type="binding site" evidence="12">
    <location>
        <position position="511"/>
    </location>
    <ligand>
        <name>Zn(2+)</name>
        <dbReference type="ChEBI" id="CHEBI:29105"/>
        <label>1</label>
    </ligand>
</feature>
<dbReference type="GO" id="GO:0016887">
    <property type="term" value="F:ATP hydrolysis activity"/>
    <property type="evidence" value="ECO:0007669"/>
    <property type="project" value="RHEA"/>
</dbReference>
<evidence type="ECO:0000256" key="9">
    <source>
        <dbReference type="ARBA" id="ARBA00023125"/>
    </source>
</evidence>
<evidence type="ECO:0000256" key="6">
    <source>
        <dbReference type="ARBA" id="ARBA00022806"/>
    </source>
</evidence>
<feature type="domain" description="Helicase ATP-binding" evidence="13">
    <location>
        <begin position="241"/>
        <end position="406"/>
    </location>
</feature>
<dbReference type="PANTHER" id="PTHR30580">
    <property type="entry name" value="PRIMOSOMAL PROTEIN N"/>
    <property type="match status" value="1"/>
</dbReference>
<dbReference type="InterPro" id="IPR001650">
    <property type="entry name" value="Helicase_C-like"/>
</dbReference>
<dbReference type="GO" id="GO:1990077">
    <property type="term" value="C:primosome complex"/>
    <property type="evidence" value="ECO:0007669"/>
    <property type="project" value="UniProtKB-UniRule"/>
</dbReference>
<dbReference type="InterPro" id="IPR014001">
    <property type="entry name" value="Helicase_ATP-bd"/>
</dbReference>
<evidence type="ECO:0000256" key="11">
    <source>
        <dbReference type="ARBA" id="ARBA00048988"/>
    </source>
</evidence>
<comment type="similarity">
    <text evidence="12">Belongs to the helicase family. PriA subfamily.</text>
</comment>
<feature type="domain" description="Helicase C-terminal" evidence="14">
    <location>
        <begin position="488"/>
        <end position="669"/>
    </location>
</feature>
<dbReference type="Gene3D" id="3.40.50.300">
    <property type="entry name" value="P-loop containing nucleotide triphosphate hydrolases"/>
    <property type="match status" value="2"/>
</dbReference>
<evidence type="ECO:0000256" key="12">
    <source>
        <dbReference type="HAMAP-Rule" id="MF_00983"/>
    </source>
</evidence>
<dbReference type="Pfam" id="PF18074">
    <property type="entry name" value="PriA_C"/>
    <property type="match status" value="1"/>
</dbReference>
<keyword evidence="1 12" id="KW-0639">Primosome</keyword>
<comment type="function">
    <text evidence="12">Initiates the restart of stalled replication forks, which reloads the replicative helicase on sites other than the origin of replication. Recognizes and binds to abandoned replication forks and remodels them to uncover a helicase loading site. Promotes assembly of the primosome at these replication forks.</text>
</comment>
<keyword evidence="3 12" id="KW-0479">Metal-binding</keyword>
<keyword evidence="5 12" id="KW-0378">Hydrolase</keyword>
<organism evidence="15 16">
    <name type="scientific">Maioricimonas rarisocia</name>
    <dbReference type="NCBI Taxonomy" id="2528026"/>
    <lineage>
        <taxon>Bacteria</taxon>
        <taxon>Pseudomonadati</taxon>
        <taxon>Planctomycetota</taxon>
        <taxon>Planctomycetia</taxon>
        <taxon>Planctomycetales</taxon>
        <taxon>Planctomycetaceae</taxon>
        <taxon>Maioricimonas</taxon>
    </lineage>
</organism>
<evidence type="ECO:0000256" key="7">
    <source>
        <dbReference type="ARBA" id="ARBA00022833"/>
    </source>
</evidence>
<dbReference type="FunFam" id="3.40.50.300:FF:000489">
    <property type="entry name" value="Primosome assembly protein PriA"/>
    <property type="match status" value="1"/>
</dbReference>
<feature type="binding site" evidence="12">
    <location>
        <position position="498"/>
    </location>
    <ligand>
        <name>Zn(2+)</name>
        <dbReference type="ChEBI" id="CHEBI:29105"/>
        <label>2</label>
    </ligand>
</feature>
<dbReference type="GO" id="GO:0008270">
    <property type="term" value="F:zinc ion binding"/>
    <property type="evidence" value="ECO:0007669"/>
    <property type="project" value="UniProtKB-UniRule"/>
</dbReference>
<evidence type="ECO:0000256" key="2">
    <source>
        <dbReference type="ARBA" id="ARBA00022705"/>
    </source>
</evidence>
<dbReference type="InterPro" id="IPR011545">
    <property type="entry name" value="DEAD/DEAH_box_helicase_dom"/>
</dbReference>
<feature type="binding site" evidence="12">
    <location>
        <position position="495"/>
    </location>
    <ligand>
        <name>Zn(2+)</name>
        <dbReference type="ChEBI" id="CHEBI:29105"/>
        <label>2</label>
    </ligand>
</feature>
<evidence type="ECO:0000313" key="16">
    <source>
        <dbReference type="Proteomes" id="UP000320496"/>
    </source>
</evidence>
<keyword evidence="9 12" id="KW-0238">DNA-binding</keyword>
<dbReference type="Pfam" id="PF17764">
    <property type="entry name" value="PriA_3primeBD"/>
    <property type="match status" value="1"/>
</dbReference>
<evidence type="ECO:0000256" key="4">
    <source>
        <dbReference type="ARBA" id="ARBA00022741"/>
    </source>
</evidence>
<comment type="subunit">
    <text evidence="12">Component of the replication restart primosome.</text>
</comment>
<dbReference type="PROSITE" id="PS51192">
    <property type="entry name" value="HELICASE_ATP_BIND_1"/>
    <property type="match status" value="1"/>
</dbReference>
<keyword evidence="10 12" id="KW-0413">Isomerase</keyword>
<dbReference type="PANTHER" id="PTHR30580:SF0">
    <property type="entry name" value="PRIMOSOMAL PROTEIN N"/>
    <property type="match status" value="1"/>
</dbReference>
<dbReference type="Pfam" id="PF00271">
    <property type="entry name" value="Helicase_C"/>
    <property type="match status" value="1"/>
</dbReference>
<feature type="binding site" evidence="12">
    <location>
        <position position="477"/>
    </location>
    <ligand>
        <name>Zn(2+)</name>
        <dbReference type="ChEBI" id="CHEBI:29105"/>
        <label>2</label>
    </ligand>
</feature>
<sequence length="763" mass="85560">MTEPRQQQLFEPPPEPTPWERAAEADQLIAEVVLNRPLTEVYHYLVPDALRSLLGPGQRVRIPFGRGNQLLTGYCVGFGEPGATNRRLKSIEAVVDRAPLVGEEMLKLTRWMGERYLCSWGQVLESVIPAGVKKQAGTREILHFVPAEGLSKQLDNLRLPRKQRAILEALCRSEQPMTIDELTAAASCGTAPLQALRDKQLVLPIRRRQETFEIDPTPVERQADLTLNAEQQQVLGEILGLLRNRQHETILLHGVTGSGKTEVYIQAIREVVDYGRQAIVLVPEISLTPQTIRRFRRRFETVAVLHSHLSDAERHWHWQRIAAGDVQVVVGARSAVFAPTPHLGLIVIDEEHETTFKQQTTPRYHAREVAQQRARQEKIPLVLGSATPTLESLWKAKQKEYHLCTLSKRVEQRPLPPVVTVDTRNDPKISRGHSLGRAMESSIRVALKDGGQVILFLNIRGFSPVLWCTRCAAGVKCPECDITLTWHKDRKKVVCHSCEHEADPPRRCPICEMPGMRFLGAGTQRLEEEVRAKFPEHRVLRMDSDSMKKPGSHDTALDAFRHGQVDILLGTQMIAKGLDFPNVTLVGVIDADTLLHQPDLRASERTFQLIAQVAGRTGRGERAGRVLVQTGCPDEPVIKFASRHDYLGFARHELRHRKDSMTPPFSQLARIVVRGSSEATVKGTIRGIAEQLRATISKSELPIRVIGPALAPIARLRGMHRFHLLLSTTDPMAIRTLWQAASPNLELPGDVELIIDVDPLDMR</sequence>
<feature type="binding site" evidence="12">
    <location>
        <position position="471"/>
    </location>
    <ligand>
        <name>Zn(2+)</name>
        <dbReference type="ChEBI" id="CHEBI:29105"/>
        <label>1</label>
    </ligand>
</feature>
<dbReference type="RefSeq" id="WP_145369495.1">
    <property type="nucleotide sequence ID" value="NZ_CP036275.1"/>
</dbReference>
<evidence type="ECO:0000256" key="8">
    <source>
        <dbReference type="ARBA" id="ARBA00022840"/>
    </source>
</evidence>
<evidence type="ECO:0000256" key="1">
    <source>
        <dbReference type="ARBA" id="ARBA00022515"/>
    </source>
</evidence>
<evidence type="ECO:0000256" key="5">
    <source>
        <dbReference type="ARBA" id="ARBA00022801"/>
    </source>
</evidence>
<dbReference type="PROSITE" id="PS51194">
    <property type="entry name" value="HELICASE_CTER"/>
    <property type="match status" value="1"/>
</dbReference>
<proteinExistence type="inferred from homology"/>
<gene>
    <name evidence="12 15" type="primary">priA</name>
    <name evidence="15" type="ORF">Mal4_25070</name>
</gene>
<evidence type="ECO:0000256" key="10">
    <source>
        <dbReference type="ARBA" id="ARBA00023235"/>
    </source>
</evidence>
<keyword evidence="2 12" id="KW-0235">DNA replication</keyword>
<dbReference type="GO" id="GO:0006270">
    <property type="term" value="P:DNA replication initiation"/>
    <property type="evidence" value="ECO:0007669"/>
    <property type="project" value="TreeGrafter"/>
</dbReference>
<dbReference type="InterPro" id="IPR027417">
    <property type="entry name" value="P-loop_NTPase"/>
</dbReference>
<keyword evidence="8 12" id="KW-0067">ATP-binding</keyword>
<name>A0A517Z6R9_9PLAN</name>
<dbReference type="SMART" id="SM00490">
    <property type="entry name" value="HELICc"/>
    <property type="match status" value="1"/>
</dbReference>
<keyword evidence="6 12" id="KW-0347">Helicase</keyword>
<evidence type="ECO:0000259" key="14">
    <source>
        <dbReference type="PROSITE" id="PS51194"/>
    </source>
</evidence>
<dbReference type="InterPro" id="IPR041222">
    <property type="entry name" value="PriA_3primeBD"/>
</dbReference>
<dbReference type="GO" id="GO:0003677">
    <property type="term" value="F:DNA binding"/>
    <property type="evidence" value="ECO:0007669"/>
    <property type="project" value="UniProtKB-UniRule"/>
</dbReference>
<dbReference type="GO" id="GO:0043138">
    <property type="term" value="F:3'-5' DNA helicase activity"/>
    <property type="evidence" value="ECO:0007669"/>
    <property type="project" value="UniProtKB-EC"/>
</dbReference>
<comment type="cofactor">
    <cofactor evidence="12">
        <name>Zn(2+)</name>
        <dbReference type="ChEBI" id="CHEBI:29105"/>
    </cofactor>
    <text evidence="12">Binds 2 zinc ions per subunit.</text>
</comment>
<dbReference type="EMBL" id="CP036275">
    <property type="protein sequence ID" value="QDU38183.1"/>
    <property type="molecule type" value="Genomic_DNA"/>
</dbReference>
<dbReference type="InterPro" id="IPR042115">
    <property type="entry name" value="PriA_3primeBD_sf"/>
</dbReference>
<feature type="binding site" evidence="12">
    <location>
        <position position="480"/>
    </location>
    <ligand>
        <name>Zn(2+)</name>
        <dbReference type="ChEBI" id="CHEBI:29105"/>
        <label>2</label>
    </ligand>
</feature>
<dbReference type="KEGG" id="mri:Mal4_25070"/>
<feature type="binding site" evidence="12">
    <location>
        <position position="468"/>
    </location>
    <ligand>
        <name>Zn(2+)</name>
        <dbReference type="ChEBI" id="CHEBI:29105"/>
        <label>1</label>
    </ligand>
</feature>
<comment type="catalytic activity">
    <reaction evidence="11 12">
        <text>ATP + H2O = ADP + phosphate + H(+)</text>
        <dbReference type="Rhea" id="RHEA:13065"/>
        <dbReference type="ChEBI" id="CHEBI:15377"/>
        <dbReference type="ChEBI" id="CHEBI:15378"/>
        <dbReference type="ChEBI" id="CHEBI:30616"/>
        <dbReference type="ChEBI" id="CHEBI:43474"/>
        <dbReference type="ChEBI" id="CHEBI:456216"/>
        <dbReference type="EC" id="5.6.2.4"/>
    </reaction>
</comment>
<dbReference type="HAMAP" id="MF_00983">
    <property type="entry name" value="PriA"/>
    <property type="match status" value="1"/>
</dbReference>
<dbReference type="Pfam" id="PF18319">
    <property type="entry name" value="Zn_ribbon_PriA"/>
    <property type="match status" value="1"/>
</dbReference>
<dbReference type="OrthoDB" id="9759544at2"/>
<accession>A0A517Z6R9</accession>